<dbReference type="EMBL" id="BGPR01173225">
    <property type="protein sequence ID" value="GBM38135.1"/>
    <property type="molecule type" value="Genomic_DNA"/>
</dbReference>
<accession>A0A4Y2FCZ3</accession>
<evidence type="ECO:0000313" key="2">
    <source>
        <dbReference type="Proteomes" id="UP000499080"/>
    </source>
</evidence>
<keyword evidence="2" id="KW-1185">Reference proteome</keyword>
<evidence type="ECO:0000313" key="1">
    <source>
        <dbReference type="EMBL" id="GBM38135.1"/>
    </source>
</evidence>
<proteinExistence type="predicted"/>
<protein>
    <submittedName>
        <fullName evidence="1">Uncharacterized protein</fullName>
    </submittedName>
</protein>
<dbReference type="Proteomes" id="UP000499080">
    <property type="component" value="Unassembled WGS sequence"/>
</dbReference>
<organism evidence="1 2">
    <name type="scientific">Araneus ventricosus</name>
    <name type="common">Orbweaver spider</name>
    <name type="synonym">Epeira ventricosa</name>
    <dbReference type="NCBI Taxonomy" id="182803"/>
    <lineage>
        <taxon>Eukaryota</taxon>
        <taxon>Metazoa</taxon>
        <taxon>Ecdysozoa</taxon>
        <taxon>Arthropoda</taxon>
        <taxon>Chelicerata</taxon>
        <taxon>Arachnida</taxon>
        <taxon>Araneae</taxon>
        <taxon>Araneomorphae</taxon>
        <taxon>Entelegynae</taxon>
        <taxon>Araneoidea</taxon>
        <taxon>Araneidae</taxon>
        <taxon>Araneus</taxon>
    </lineage>
</organism>
<sequence length="142" mass="16307">MLFRALIPTTVPNFKTTPFLFPIFPSLPGLYTANVQCVRPWPSGTLPNVMPVPSRHSIACFRQCRHSSSDAFLQCLQRCWHWGYINFVFHINPQEEITWHEIWRSGNRGTSSRPAHPIQRCSSSLLRKSRTSVLRASHEAGF</sequence>
<name>A0A4Y2FCZ3_ARAVE</name>
<comment type="caution">
    <text evidence="1">The sequence shown here is derived from an EMBL/GenBank/DDBJ whole genome shotgun (WGS) entry which is preliminary data.</text>
</comment>
<reference evidence="1 2" key="1">
    <citation type="journal article" date="2019" name="Sci. Rep.">
        <title>Orb-weaving spider Araneus ventricosus genome elucidates the spidroin gene catalogue.</title>
        <authorList>
            <person name="Kono N."/>
            <person name="Nakamura H."/>
            <person name="Ohtoshi R."/>
            <person name="Moran D.A.P."/>
            <person name="Shinohara A."/>
            <person name="Yoshida Y."/>
            <person name="Fujiwara M."/>
            <person name="Mori M."/>
            <person name="Tomita M."/>
            <person name="Arakawa K."/>
        </authorList>
    </citation>
    <scope>NUCLEOTIDE SEQUENCE [LARGE SCALE GENOMIC DNA]</scope>
</reference>
<dbReference type="AlphaFoldDB" id="A0A4Y2FCZ3"/>
<gene>
    <name evidence="1" type="ORF">AVEN_142728_1</name>
</gene>